<keyword evidence="5" id="KW-1185">Reference proteome</keyword>
<dbReference type="AlphaFoldDB" id="A0A250XB33"/>
<proteinExistence type="inferred from homology"/>
<dbReference type="EMBL" id="BEGY01000048">
    <property type="protein sequence ID" value="GAX80099.1"/>
    <property type="molecule type" value="Genomic_DNA"/>
</dbReference>
<dbReference type="SUPFAM" id="SSF48371">
    <property type="entry name" value="ARM repeat"/>
    <property type="match status" value="1"/>
</dbReference>
<protein>
    <submittedName>
        <fullName evidence="4">Uncharacterized protein</fullName>
    </submittedName>
</protein>
<keyword evidence="3" id="KW-0653">Protein transport</keyword>
<accession>A0A250XB33</accession>
<organism evidence="4 5">
    <name type="scientific">Chlamydomonas eustigma</name>
    <dbReference type="NCBI Taxonomy" id="1157962"/>
    <lineage>
        <taxon>Eukaryota</taxon>
        <taxon>Viridiplantae</taxon>
        <taxon>Chlorophyta</taxon>
        <taxon>core chlorophytes</taxon>
        <taxon>Chlorophyceae</taxon>
        <taxon>CS clade</taxon>
        <taxon>Chlamydomonadales</taxon>
        <taxon>Chlamydomonadaceae</taxon>
        <taxon>Chlamydomonas</taxon>
    </lineage>
</organism>
<keyword evidence="2" id="KW-0813">Transport</keyword>
<evidence type="ECO:0000313" key="5">
    <source>
        <dbReference type="Proteomes" id="UP000232323"/>
    </source>
</evidence>
<dbReference type="Proteomes" id="UP000232323">
    <property type="component" value="Unassembled WGS sequence"/>
</dbReference>
<dbReference type="PANTHER" id="PTHR23316">
    <property type="entry name" value="IMPORTIN ALPHA"/>
    <property type="match status" value="1"/>
</dbReference>
<name>A0A250XB33_9CHLO</name>
<dbReference type="InterPro" id="IPR011989">
    <property type="entry name" value="ARM-like"/>
</dbReference>
<dbReference type="GO" id="GO:0015031">
    <property type="term" value="P:protein transport"/>
    <property type="evidence" value="ECO:0007669"/>
    <property type="project" value="UniProtKB-KW"/>
</dbReference>
<evidence type="ECO:0000256" key="2">
    <source>
        <dbReference type="ARBA" id="ARBA00022448"/>
    </source>
</evidence>
<comment type="similarity">
    <text evidence="1">Belongs to the importin alpha family.</text>
</comment>
<dbReference type="Gene3D" id="1.25.10.10">
    <property type="entry name" value="Leucine-rich Repeat Variant"/>
    <property type="match status" value="1"/>
</dbReference>
<reference evidence="4 5" key="1">
    <citation type="submission" date="2017-08" db="EMBL/GenBank/DDBJ databases">
        <title>Acidophilic green algal genome provides insights into adaptation to an acidic environment.</title>
        <authorList>
            <person name="Hirooka S."/>
            <person name="Hirose Y."/>
            <person name="Kanesaki Y."/>
            <person name="Higuchi S."/>
            <person name="Fujiwara T."/>
            <person name="Onuma R."/>
            <person name="Era A."/>
            <person name="Ohbayashi R."/>
            <person name="Uzuka A."/>
            <person name="Nozaki H."/>
            <person name="Yoshikawa H."/>
            <person name="Miyagishima S.Y."/>
        </authorList>
    </citation>
    <scope>NUCLEOTIDE SEQUENCE [LARGE SCALE GENOMIC DNA]</scope>
    <source>
        <strain evidence="4 5">NIES-2499</strain>
    </source>
</reference>
<evidence type="ECO:0000256" key="1">
    <source>
        <dbReference type="ARBA" id="ARBA00010394"/>
    </source>
</evidence>
<gene>
    <name evidence="4" type="ORF">CEUSTIGMA_g7537.t1</name>
</gene>
<evidence type="ECO:0000313" key="4">
    <source>
        <dbReference type="EMBL" id="GAX80099.1"/>
    </source>
</evidence>
<dbReference type="InterPro" id="IPR016024">
    <property type="entry name" value="ARM-type_fold"/>
</dbReference>
<evidence type="ECO:0000256" key="3">
    <source>
        <dbReference type="ARBA" id="ARBA00022927"/>
    </source>
</evidence>
<sequence length="171" mass="18363">MTCMKSSELASVQKECIWSLSNLAVGSSKLVQKMADLRVFEDVIGVLHQSNGDEGIIRESAYVLANPWSTPMGTDATKALMDQGVVKEMIELLALDTPEKVLKVVMDGLKDAVKKGMVLQITAKEGAVNPVVSLMRQMDAHGRLEGLSSASSDVGVRSMANTLLNALTLDE</sequence>
<comment type="caution">
    <text evidence="4">The sequence shown here is derived from an EMBL/GenBank/DDBJ whole genome shotgun (WGS) entry which is preliminary data.</text>
</comment>